<proteinExistence type="predicted"/>
<organism evidence="1 2">
    <name type="scientific">Gymnopilus junonius</name>
    <name type="common">Spectacular rustgill mushroom</name>
    <name type="synonym">Gymnopilus spectabilis subsp. junonius</name>
    <dbReference type="NCBI Taxonomy" id="109634"/>
    <lineage>
        <taxon>Eukaryota</taxon>
        <taxon>Fungi</taxon>
        <taxon>Dikarya</taxon>
        <taxon>Basidiomycota</taxon>
        <taxon>Agaricomycotina</taxon>
        <taxon>Agaricomycetes</taxon>
        <taxon>Agaricomycetidae</taxon>
        <taxon>Agaricales</taxon>
        <taxon>Agaricineae</taxon>
        <taxon>Hymenogastraceae</taxon>
        <taxon>Gymnopilus</taxon>
    </lineage>
</organism>
<accession>A0A9P5NGB4</accession>
<dbReference type="Proteomes" id="UP000724874">
    <property type="component" value="Unassembled WGS sequence"/>
</dbReference>
<gene>
    <name evidence="1" type="ORF">CPB84DRAFT_1789061</name>
</gene>
<evidence type="ECO:0000313" key="1">
    <source>
        <dbReference type="EMBL" id="KAF8884568.1"/>
    </source>
</evidence>
<protein>
    <submittedName>
        <fullName evidence="1">Uncharacterized protein</fullName>
    </submittedName>
</protein>
<keyword evidence="2" id="KW-1185">Reference proteome</keyword>
<comment type="caution">
    <text evidence="1">The sequence shown here is derived from an EMBL/GenBank/DDBJ whole genome shotgun (WGS) entry which is preliminary data.</text>
</comment>
<dbReference type="AlphaFoldDB" id="A0A9P5NGB4"/>
<dbReference type="EMBL" id="JADNYJ010000107">
    <property type="protein sequence ID" value="KAF8884568.1"/>
    <property type="molecule type" value="Genomic_DNA"/>
</dbReference>
<name>A0A9P5NGB4_GYMJU</name>
<sequence>MLACVLGGRDGWWYLQVEEDGWGIIKRLDNKTGAWRPSDGSWTCQRFLGPVYRVKSVPHPQIRVGGFTSIWGTISTSSGQRGRLVAGAVGSEEGWGGQELIGVCRRTRTREHPLARVLGGEDSCRGRIACIPSLCGCGAKEQSTTTGSCLLELDIPVEGSTTRKRIWEHLRREVWESVGVPAPAEQESARVVGGGNGWWERRRVQEGCWGTVKPLYFILDGETGVGGEVSFLSIRSNLSTHLSPRTRVEVVQGGL</sequence>
<evidence type="ECO:0000313" key="2">
    <source>
        <dbReference type="Proteomes" id="UP000724874"/>
    </source>
</evidence>
<reference evidence="1" key="1">
    <citation type="submission" date="2020-11" db="EMBL/GenBank/DDBJ databases">
        <authorList>
            <consortium name="DOE Joint Genome Institute"/>
            <person name="Ahrendt S."/>
            <person name="Riley R."/>
            <person name="Andreopoulos W."/>
            <person name="LaButti K."/>
            <person name="Pangilinan J."/>
            <person name="Ruiz-duenas F.J."/>
            <person name="Barrasa J.M."/>
            <person name="Sanchez-Garcia M."/>
            <person name="Camarero S."/>
            <person name="Miyauchi S."/>
            <person name="Serrano A."/>
            <person name="Linde D."/>
            <person name="Babiker R."/>
            <person name="Drula E."/>
            <person name="Ayuso-Fernandez I."/>
            <person name="Pacheco R."/>
            <person name="Padilla G."/>
            <person name="Ferreira P."/>
            <person name="Barriuso J."/>
            <person name="Kellner H."/>
            <person name="Castanera R."/>
            <person name="Alfaro M."/>
            <person name="Ramirez L."/>
            <person name="Pisabarro A.G."/>
            <person name="Kuo A."/>
            <person name="Tritt A."/>
            <person name="Lipzen A."/>
            <person name="He G."/>
            <person name="Yan M."/>
            <person name="Ng V."/>
            <person name="Cullen D."/>
            <person name="Martin F."/>
            <person name="Rosso M.-N."/>
            <person name="Henrissat B."/>
            <person name="Hibbett D."/>
            <person name="Martinez A.T."/>
            <person name="Grigoriev I.V."/>
        </authorList>
    </citation>
    <scope>NUCLEOTIDE SEQUENCE</scope>
    <source>
        <strain evidence="1">AH 44721</strain>
    </source>
</reference>